<feature type="domain" description="Potassium channel" evidence="10">
    <location>
        <begin position="96"/>
        <end position="151"/>
    </location>
</feature>
<keyword evidence="3 9" id="KW-0812">Transmembrane</keyword>
<keyword evidence="12" id="KW-1185">Reference proteome</keyword>
<feature type="transmembrane region" description="Helical" evidence="9">
    <location>
        <begin position="207"/>
        <end position="228"/>
    </location>
</feature>
<evidence type="ECO:0000256" key="4">
    <source>
        <dbReference type="ARBA" id="ARBA00022958"/>
    </source>
</evidence>
<dbReference type="GO" id="GO:0022841">
    <property type="term" value="F:potassium ion leak channel activity"/>
    <property type="evidence" value="ECO:0007669"/>
    <property type="project" value="TreeGrafter"/>
</dbReference>
<comment type="caution">
    <text evidence="11">The sequence shown here is derived from an EMBL/GenBank/DDBJ whole genome shotgun (WGS) entry which is preliminary data.</text>
</comment>
<accession>A0A484CE22</accession>
<dbReference type="PANTHER" id="PTHR11003">
    <property type="entry name" value="POTASSIUM CHANNEL, SUBFAMILY K"/>
    <property type="match status" value="1"/>
</dbReference>
<evidence type="ECO:0000313" key="11">
    <source>
        <dbReference type="EMBL" id="TDG99967.1"/>
    </source>
</evidence>
<dbReference type="GO" id="GO:0030322">
    <property type="term" value="P:stabilization of membrane potential"/>
    <property type="evidence" value="ECO:0007669"/>
    <property type="project" value="TreeGrafter"/>
</dbReference>
<evidence type="ECO:0000256" key="8">
    <source>
        <dbReference type="ARBA" id="ARBA00023303"/>
    </source>
</evidence>
<feature type="transmembrane region" description="Helical" evidence="9">
    <location>
        <begin position="240"/>
        <end position="258"/>
    </location>
</feature>
<organism evidence="11 12">
    <name type="scientific">Perca flavescens</name>
    <name type="common">American yellow perch</name>
    <name type="synonym">Morone flavescens</name>
    <dbReference type="NCBI Taxonomy" id="8167"/>
    <lineage>
        <taxon>Eukaryota</taxon>
        <taxon>Metazoa</taxon>
        <taxon>Chordata</taxon>
        <taxon>Craniata</taxon>
        <taxon>Vertebrata</taxon>
        <taxon>Euteleostomi</taxon>
        <taxon>Actinopterygii</taxon>
        <taxon>Neopterygii</taxon>
        <taxon>Teleostei</taxon>
        <taxon>Neoteleostei</taxon>
        <taxon>Acanthomorphata</taxon>
        <taxon>Eupercaria</taxon>
        <taxon>Perciformes</taxon>
        <taxon>Percoidei</taxon>
        <taxon>Percidae</taxon>
        <taxon>Percinae</taxon>
        <taxon>Perca</taxon>
    </lineage>
</organism>
<keyword evidence="4" id="KW-0630">Potassium</keyword>
<keyword evidence="8" id="KW-0407">Ion channel</keyword>
<dbReference type="Proteomes" id="UP000295070">
    <property type="component" value="Chromosome 19"/>
</dbReference>
<evidence type="ECO:0000256" key="6">
    <source>
        <dbReference type="ARBA" id="ARBA00023065"/>
    </source>
</evidence>
<evidence type="ECO:0000256" key="5">
    <source>
        <dbReference type="ARBA" id="ARBA00022989"/>
    </source>
</evidence>
<feature type="transmembrane region" description="Helical" evidence="9">
    <location>
        <begin position="14"/>
        <end position="38"/>
    </location>
</feature>
<dbReference type="GO" id="GO:0015271">
    <property type="term" value="F:outward rectifier potassium channel activity"/>
    <property type="evidence" value="ECO:0007669"/>
    <property type="project" value="TreeGrafter"/>
</dbReference>
<dbReference type="InterPro" id="IPR003280">
    <property type="entry name" value="2pore_dom_K_chnl"/>
</dbReference>
<dbReference type="Gene3D" id="1.10.287.70">
    <property type="match status" value="1"/>
</dbReference>
<feature type="transmembrane region" description="Helical" evidence="9">
    <location>
        <begin position="175"/>
        <end position="200"/>
    </location>
</feature>
<dbReference type="SUPFAM" id="SSF81324">
    <property type="entry name" value="Voltage-gated potassium channels"/>
    <property type="match status" value="2"/>
</dbReference>
<evidence type="ECO:0000256" key="1">
    <source>
        <dbReference type="ARBA" id="ARBA00004141"/>
    </source>
</evidence>
<evidence type="ECO:0000259" key="10">
    <source>
        <dbReference type="Pfam" id="PF07885"/>
    </source>
</evidence>
<dbReference type="Pfam" id="PF07885">
    <property type="entry name" value="Ion_trans_2"/>
    <property type="match status" value="2"/>
</dbReference>
<dbReference type="AlphaFoldDB" id="A0A484CE22"/>
<evidence type="ECO:0000313" key="12">
    <source>
        <dbReference type="Proteomes" id="UP000295070"/>
    </source>
</evidence>
<gene>
    <name evidence="11" type="ORF">EPR50_G00199910</name>
</gene>
<sequence length="331" mass="36487">MAQLVSSLGLFCQVNAFACLLLCYLLFILLGAGVFTAVERPLEKQLRAEMEDVRDSFLRENPCVQPGRLSQLLEKALAAHQNDVAVLKAEAEEDPRYDFTSSLYFVIVTLTTMGSDSYTPKSDEAKLFCIFYCALGIPLTLFLLTLLSDLLLPVVTHAPVHHLHTYWGWSYSRAAMLNAALLSVLVLSLLFLLPALLVCLLEPDWSFLDALFFCFVILSTVGQGGNALGRTWGPAAKETLQLLTTCYLLVGLVVIITLRDTVLQVPRVCAVMRLFSGPQYAELECDLSELTLSEENCEDEPEYSQSVCTISSTPLELMSDRPAVAHTGTST</sequence>
<dbReference type="InterPro" id="IPR005408">
    <property type="entry name" value="2pore_dom_K_chnl_TWIK"/>
</dbReference>
<dbReference type="PANTHER" id="PTHR11003:SF31">
    <property type="entry name" value="POTASSIUM CHANNEL SUBFAMILY K MEMBER 7"/>
    <property type="match status" value="1"/>
</dbReference>
<keyword evidence="5 9" id="KW-1133">Transmembrane helix</keyword>
<reference evidence="11 12" key="1">
    <citation type="submission" date="2019-01" db="EMBL/GenBank/DDBJ databases">
        <title>A chromosome-scale genome assembly of the yellow perch, Perca flavescens.</title>
        <authorList>
            <person name="Feron R."/>
            <person name="Morvezen R."/>
            <person name="Bestin A."/>
            <person name="Haffray P."/>
            <person name="Klopp C."/>
            <person name="Zahm M."/>
            <person name="Cabau C."/>
            <person name="Roques C."/>
            <person name="Donnadieu C."/>
            <person name="Bouchez O."/>
            <person name="Christie M."/>
            <person name="Larson W."/>
            <person name="Guiguen Y."/>
        </authorList>
    </citation>
    <scope>NUCLEOTIDE SEQUENCE [LARGE SCALE GENOMIC DNA]</scope>
    <source>
        <strain evidence="11">YP-PL-M2</strain>
        <tissue evidence="11">Blood</tissue>
    </source>
</reference>
<proteinExistence type="predicted"/>
<dbReference type="InterPro" id="IPR013099">
    <property type="entry name" value="K_chnl_dom"/>
</dbReference>
<keyword evidence="6" id="KW-0406">Ion transport</keyword>
<keyword evidence="2" id="KW-0813">Transport</keyword>
<keyword evidence="7 9" id="KW-0472">Membrane</keyword>
<feature type="transmembrane region" description="Helical" evidence="9">
    <location>
        <begin position="127"/>
        <end position="155"/>
    </location>
</feature>
<protein>
    <recommendedName>
        <fullName evidence="10">Potassium channel domain-containing protein</fullName>
    </recommendedName>
</protein>
<evidence type="ECO:0000256" key="3">
    <source>
        <dbReference type="ARBA" id="ARBA00022692"/>
    </source>
</evidence>
<evidence type="ECO:0000256" key="9">
    <source>
        <dbReference type="SAM" id="Phobius"/>
    </source>
</evidence>
<evidence type="ECO:0000256" key="2">
    <source>
        <dbReference type="ARBA" id="ARBA00022448"/>
    </source>
</evidence>
<dbReference type="STRING" id="8167.A0A484CE22"/>
<name>A0A484CE22_PERFV</name>
<dbReference type="EMBL" id="SCKG01000019">
    <property type="protein sequence ID" value="TDG99967.1"/>
    <property type="molecule type" value="Genomic_DNA"/>
</dbReference>
<dbReference type="GO" id="GO:0005886">
    <property type="term" value="C:plasma membrane"/>
    <property type="evidence" value="ECO:0007669"/>
    <property type="project" value="TreeGrafter"/>
</dbReference>
<dbReference type="PRINTS" id="PR01586">
    <property type="entry name" value="TWIKCHANNEL"/>
</dbReference>
<feature type="domain" description="Potassium channel" evidence="10">
    <location>
        <begin position="190"/>
        <end position="261"/>
    </location>
</feature>
<evidence type="ECO:0000256" key="7">
    <source>
        <dbReference type="ARBA" id="ARBA00023136"/>
    </source>
</evidence>
<comment type="subcellular location">
    <subcellularLocation>
        <location evidence="1">Membrane</location>
        <topology evidence="1">Multi-pass membrane protein</topology>
    </subcellularLocation>
</comment>